<dbReference type="PRINTS" id="PR00368">
    <property type="entry name" value="FADPNR"/>
</dbReference>
<sequence>MTHFDVLVIGTGSGNSILDDRFSHLTVAIAEPHLFGGTCLNAGCIPTKMYVHTADAARQAADSSRLGLTTSFDGADWPAVRDRVFARIDEIEAGGRRYRTHELPNTTVIPEHVRFTGAHTLVTDSGEEITADRIVIAAGASPAVPQVPGLDPAAVDAPGSRIHTSRTIMRVDALPESVLIVGSGYIAMEFAHIFTGLGTATTVAARGDRLLGALDDEVSSRFTEAFAADHDVRFGIEIARVQTTADDRVRVEFAATGRVPDADVPAPLTVDRLLLAAGRTPNSAGIDAQAAGIDLHADGRVAVDAHQRVLSGGAPVPGVFALGDISSPFQLKHVANHEAVIAQQNLLADLGAGAPGAAREGDLATVRHDAVPAAVFTEPQVATVGMTEEEARASDAEVVVGRRDYGGVAYGWALEDRTGFAKVIADRRTRRILGAHIMGPEASMIIQPLIQAMAFGQPADEVAAGQYWIHPALPEVVENALLDLDFS</sequence>
<proteinExistence type="inferred from homology"/>
<evidence type="ECO:0000313" key="14">
    <source>
        <dbReference type="EMBL" id="HJG79601.1"/>
    </source>
</evidence>
<evidence type="ECO:0000256" key="7">
    <source>
        <dbReference type="ARBA" id="ARBA00023284"/>
    </source>
</evidence>
<keyword evidence="5 9" id="KW-0520">NAD</keyword>
<dbReference type="EMBL" id="DYUK01000088">
    <property type="protein sequence ID" value="HJG79601.1"/>
    <property type="molecule type" value="Genomic_DNA"/>
</dbReference>
<dbReference type="GO" id="GO:0050660">
    <property type="term" value="F:flavin adenine dinucleotide binding"/>
    <property type="evidence" value="ECO:0007669"/>
    <property type="project" value="TreeGrafter"/>
</dbReference>
<keyword evidence="2 11" id="KW-0285">Flavoprotein</keyword>
<dbReference type="SUPFAM" id="SSF51905">
    <property type="entry name" value="FAD/NAD(P)-binding domain"/>
    <property type="match status" value="1"/>
</dbReference>
<feature type="binding site" evidence="9">
    <location>
        <begin position="182"/>
        <end position="189"/>
    </location>
    <ligand>
        <name>NAD(+)</name>
        <dbReference type="ChEBI" id="CHEBI:57540"/>
    </ligand>
</feature>
<evidence type="ECO:0000256" key="8">
    <source>
        <dbReference type="PIRSR" id="PIRSR000350-2"/>
    </source>
</evidence>
<evidence type="ECO:0000259" key="13">
    <source>
        <dbReference type="Pfam" id="PF07992"/>
    </source>
</evidence>
<name>A0A921SN78_9MICO</name>
<accession>A0A921SN78</accession>
<feature type="binding site" evidence="9">
    <location>
        <position position="324"/>
    </location>
    <ligand>
        <name>FAD</name>
        <dbReference type="ChEBI" id="CHEBI:57692"/>
    </ligand>
</feature>
<dbReference type="Pfam" id="PF02852">
    <property type="entry name" value="Pyr_redox_dim"/>
    <property type="match status" value="1"/>
</dbReference>
<comment type="caution">
    <text evidence="14">The sequence shown here is derived from an EMBL/GenBank/DDBJ whole genome shotgun (WGS) entry which is preliminary data.</text>
</comment>
<keyword evidence="7 11" id="KW-0676">Redox-active center</keyword>
<gene>
    <name evidence="14" type="ORF">K8V08_04225</name>
</gene>
<dbReference type="Gene3D" id="3.30.390.30">
    <property type="match status" value="1"/>
</dbReference>
<evidence type="ECO:0000256" key="2">
    <source>
        <dbReference type="ARBA" id="ARBA00022630"/>
    </source>
</evidence>
<dbReference type="InterPro" id="IPR004099">
    <property type="entry name" value="Pyr_nucl-diS_OxRdtase_dimer"/>
</dbReference>
<dbReference type="PRINTS" id="PR00411">
    <property type="entry name" value="PNDRDTASEI"/>
</dbReference>
<dbReference type="PROSITE" id="PS00076">
    <property type="entry name" value="PYRIDINE_REDOX_1"/>
    <property type="match status" value="1"/>
</dbReference>
<dbReference type="GO" id="GO:0004148">
    <property type="term" value="F:dihydrolipoyl dehydrogenase (NADH) activity"/>
    <property type="evidence" value="ECO:0007669"/>
    <property type="project" value="TreeGrafter"/>
</dbReference>
<feature type="domain" description="FAD/NAD(P)-binding" evidence="13">
    <location>
        <begin position="4"/>
        <end position="338"/>
    </location>
</feature>
<dbReference type="InterPro" id="IPR036188">
    <property type="entry name" value="FAD/NAD-bd_sf"/>
</dbReference>
<comment type="similarity">
    <text evidence="1 11">Belongs to the class-I pyridine nucleotide-disulfide oxidoreductase family.</text>
</comment>
<dbReference type="Pfam" id="PF07992">
    <property type="entry name" value="Pyr_redox_2"/>
    <property type="match status" value="1"/>
</dbReference>
<dbReference type="AlphaFoldDB" id="A0A921SN78"/>
<feature type="binding site" evidence="9">
    <location>
        <position position="48"/>
    </location>
    <ligand>
        <name>FAD</name>
        <dbReference type="ChEBI" id="CHEBI:57692"/>
    </ligand>
</feature>
<evidence type="ECO:0000256" key="1">
    <source>
        <dbReference type="ARBA" id="ARBA00007532"/>
    </source>
</evidence>
<dbReference type="SUPFAM" id="SSF55424">
    <property type="entry name" value="FAD/NAD-linked reductases, dimerisation (C-terminal) domain"/>
    <property type="match status" value="1"/>
</dbReference>
<comment type="cofactor">
    <cofactor evidence="9">
        <name>FAD</name>
        <dbReference type="ChEBI" id="CHEBI:57692"/>
    </cofactor>
    <text evidence="9">Binds 1 FAD per subunit.</text>
</comment>
<protein>
    <submittedName>
        <fullName evidence="14">Mycothione reductase</fullName>
        <ecNumber evidence="14">1.8.1.15</ecNumber>
    </submittedName>
</protein>
<dbReference type="PIRSF" id="PIRSF000350">
    <property type="entry name" value="Mercury_reductase_MerA"/>
    <property type="match status" value="1"/>
</dbReference>
<feature type="disulfide bond" description="Redox-active" evidence="10">
    <location>
        <begin position="39"/>
        <end position="44"/>
    </location>
</feature>
<evidence type="ECO:0000256" key="10">
    <source>
        <dbReference type="PIRSR" id="PIRSR000350-4"/>
    </source>
</evidence>
<evidence type="ECO:0000259" key="12">
    <source>
        <dbReference type="Pfam" id="PF02852"/>
    </source>
</evidence>
<evidence type="ECO:0000256" key="3">
    <source>
        <dbReference type="ARBA" id="ARBA00022827"/>
    </source>
</evidence>
<dbReference type="EC" id="1.8.1.15" evidence="14"/>
<evidence type="ECO:0000256" key="9">
    <source>
        <dbReference type="PIRSR" id="PIRSR000350-3"/>
    </source>
</evidence>
<dbReference type="Proteomes" id="UP000784435">
    <property type="component" value="Unassembled WGS sequence"/>
</dbReference>
<dbReference type="GO" id="GO:0006103">
    <property type="term" value="P:2-oxoglutarate metabolic process"/>
    <property type="evidence" value="ECO:0007669"/>
    <property type="project" value="TreeGrafter"/>
</dbReference>
<evidence type="ECO:0000256" key="6">
    <source>
        <dbReference type="ARBA" id="ARBA00023157"/>
    </source>
</evidence>
<dbReference type="InterPro" id="IPR023753">
    <property type="entry name" value="FAD/NAD-binding_dom"/>
</dbReference>
<dbReference type="InterPro" id="IPR016156">
    <property type="entry name" value="FAD/NAD-linked_Rdtase_dimer_sf"/>
</dbReference>
<keyword evidence="3 9" id="KW-0274">FAD</keyword>
<feature type="domain" description="Pyridine nucleotide-disulphide oxidoreductase dimerisation" evidence="12">
    <location>
        <begin position="371"/>
        <end position="480"/>
    </location>
</feature>
<feature type="active site" description="Proton acceptor" evidence="8">
    <location>
        <position position="470"/>
    </location>
</feature>
<dbReference type="NCBIfam" id="NF005884">
    <property type="entry name" value="PRK07846.1"/>
    <property type="match status" value="1"/>
</dbReference>
<keyword evidence="6" id="KW-1015">Disulfide bond</keyword>
<feature type="binding site" evidence="9">
    <location>
        <position position="278"/>
    </location>
    <ligand>
        <name>NAD(+)</name>
        <dbReference type="ChEBI" id="CHEBI:57540"/>
    </ligand>
</feature>
<dbReference type="PANTHER" id="PTHR22912">
    <property type="entry name" value="DISULFIDE OXIDOREDUCTASE"/>
    <property type="match status" value="1"/>
</dbReference>
<dbReference type="Gene3D" id="3.50.50.60">
    <property type="entry name" value="FAD/NAD(P)-binding domain"/>
    <property type="match status" value="2"/>
</dbReference>
<dbReference type="InterPro" id="IPR050151">
    <property type="entry name" value="Class-I_Pyr_Nuc-Dis_Oxidored"/>
</dbReference>
<dbReference type="InterPro" id="IPR012999">
    <property type="entry name" value="Pyr_OxRdtase_I_AS"/>
</dbReference>
<dbReference type="GO" id="GO:0050627">
    <property type="term" value="F:mycothione reductase [NAD(P)H] activity"/>
    <property type="evidence" value="ECO:0007669"/>
    <property type="project" value="UniProtKB-EC"/>
</dbReference>
<dbReference type="PANTHER" id="PTHR22912:SF217">
    <property type="entry name" value="DIHYDROLIPOYL DEHYDROGENASE"/>
    <property type="match status" value="1"/>
</dbReference>
<reference evidence="14" key="1">
    <citation type="journal article" date="2021" name="PeerJ">
        <title>Extensive microbial diversity within the chicken gut microbiome revealed by metagenomics and culture.</title>
        <authorList>
            <person name="Gilroy R."/>
            <person name="Ravi A."/>
            <person name="Getino M."/>
            <person name="Pursley I."/>
            <person name="Horton D.L."/>
            <person name="Alikhan N.F."/>
            <person name="Baker D."/>
            <person name="Gharbi K."/>
            <person name="Hall N."/>
            <person name="Watson M."/>
            <person name="Adriaenssens E.M."/>
            <person name="Foster-Nyarko E."/>
            <person name="Jarju S."/>
            <person name="Secka A."/>
            <person name="Antonio M."/>
            <person name="Oren A."/>
            <person name="Chaudhuri R.R."/>
            <person name="La Ragione R."/>
            <person name="Hildebrand F."/>
            <person name="Pallen M.J."/>
        </authorList>
    </citation>
    <scope>NUCLEOTIDE SEQUENCE</scope>
    <source>
        <strain evidence="14">ChiGjej5B5-7349</strain>
    </source>
</reference>
<evidence type="ECO:0000256" key="5">
    <source>
        <dbReference type="ARBA" id="ARBA00023027"/>
    </source>
</evidence>
<keyword evidence="9" id="KW-0547">Nucleotide-binding</keyword>
<dbReference type="InterPro" id="IPR001100">
    <property type="entry name" value="Pyr_nuc-diS_OxRdtase"/>
</dbReference>
<evidence type="ECO:0000313" key="15">
    <source>
        <dbReference type="Proteomes" id="UP000784435"/>
    </source>
</evidence>
<organism evidence="14 15">
    <name type="scientific">Brevibacterium senegalense</name>
    <dbReference type="NCBI Taxonomy" id="1033736"/>
    <lineage>
        <taxon>Bacteria</taxon>
        <taxon>Bacillati</taxon>
        <taxon>Actinomycetota</taxon>
        <taxon>Actinomycetes</taxon>
        <taxon>Micrococcales</taxon>
        <taxon>Brevibacteriaceae</taxon>
        <taxon>Brevibacterium</taxon>
    </lineage>
</organism>
<evidence type="ECO:0000256" key="4">
    <source>
        <dbReference type="ARBA" id="ARBA00023002"/>
    </source>
</evidence>
<reference evidence="14" key="2">
    <citation type="submission" date="2021-09" db="EMBL/GenBank/DDBJ databases">
        <authorList>
            <person name="Gilroy R."/>
        </authorList>
    </citation>
    <scope>NUCLEOTIDE SEQUENCE</scope>
    <source>
        <strain evidence="14">ChiGjej5B5-7349</strain>
    </source>
</reference>
<evidence type="ECO:0000256" key="11">
    <source>
        <dbReference type="RuleBase" id="RU003691"/>
    </source>
</evidence>
<keyword evidence="4 11" id="KW-0560">Oxidoreductase</keyword>